<organism evidence="7 8">
    <name type="scientific">Handroanthus impetiginosus</name>
    <dbReference type="NCBI Taxonomy" id="429701"/>
    <lineage>
        <taxon>Eukaryota</taxon>
        <taxon>Viridiplantae</taxon>
        <taxon>Streptophyta</taxon>
        <taxon>Embryophyta</taxon>
        <taxon>Tracheophyta</taxon>
        <taxon>Spermatophyta</taxon>
        <taxon>Magnoliopsida</taxon>
        <taxon>eudicotyledons</taxon>
        <taxon>Gunneridae</taxon>
        <taxon>Pentapetalae</taxon>
        <taxon>asterids</taxon>
        <taxon>lamiids</taxon>
        <taxon>Lamiales</taxon>
        <taxon>Bignoniaceae</taxon>
        <taxon>Crescentiina</taxon>
        <taxon>Tabebuia alliance</taxon>
        <taxon>Handroanthus</taxon>
    </lineage>
</organism>
<dbReference type="AlphaFoldDB" id="A0A2G9G783"/>
<gene>
    <name evidence="7" type="ORF">CDL12_26335</name>
</gene>
<dbReference type="PROSITE" id="PS50302">
    <property type="entry name" value="PUM"/>
    <property type="match status" value="2"/>
</dbReference>
<evidence type="ECO:0000256" key="1">
    <source>
        <dbReference type="ARBA" id="ARBA00022737"/>
    </source>
</evidence>
<sequence>MGQYPGFFSDNAPLNQEESGPRSGLKWLKEILEWGDYEQKQRVISVLKDHIFWLMRDKEINSLFPYFVDACEKEQLNSIAGVVLSDSDFFIDLAFCESGANSIIKLIGKLKKSHDHAFTMTYILSTQFLDITTHCIARKVIKQCLDFFGTQANKILHEKAIDHFKFLAKHKEGCIALNDCINTISGEQRDTLLDKIAEVSDYLSNDPFGNFVVQNVLELRDIRVTAKILKCLEGQFVHLSQKKGGSHVVEKCMKSSSLGLKTVVEEMVETPKVPLLLAKDQFGNYVIQKALILEED</sequence>
<name>A0A2G9G783_9LAMI</name>
<dbReference type="EMBL" id="NKXS01006549">
    <property type="protein sequence ID" value="PIN01156.1"/>
    <property type="molecule type" value="Genomic_DNA"/>
</dbReference>
<evidence type="ECO:0000256" key="2">
    <source>
        <dbReference type="ARBA" id="ARBA00022845"/>
    </source>
</evidence>
<evidence type="ECO:0000256" key="3">
    <source>
        <dbReference type="ARBA" id="ARBA00022884"/>
    </source>
</evidence>
<dbReference type="OrthoDB" id="668540at2759"/>
<dbReference type="InterPro" id="IPR016024">
    <property type="entry name" value="ARM-type_fold"/>
</dbReference>
<feature type="repeat" description="Pumilio" evidence="4">
    <location>
        <begin position="266"/>
        <end position="296"/>
    </location>
</feature>
<keyword evidence="1" id="KW-0677">Repeat</keyword>
<dbReference type="Pfam" id="PF00806">
    <property type="entry name" value="PUF"/>
    <property type="match status" value="4"/>
</dbReference>
<accession>A0A2G9G783</accession>
<dbReference type="STRING" id="429701.A0A2G9G783"/>
<dbReference type="GO" id="GO:0003729">
    <property type="term" value="F:mRNA binding"/>
    <property type="evidence" value="ECO:0007669"/>
    <property type="project" value="TreeGrafter"/>
</dbReference>
<dbReference type="SUPFAM" id="SSF48371">
    <property type="entry name" value="ARM repeat"/>
    <property type="match status" value="1"/>
</dbReference>
<dbReference type="PROSITE" id="PS50303">
    <property type="entry name" value="PUM_HD"/>
    <property type="match status" value="1"/>
</dbReference>
<feature type="domain" description="PUM-HD" evidence="6">
    <location>
        <begin position="1"/>
        <end position="296"/>
    </location>
</feature>
<dbReference type="InterPro" id="IPR033133">
    <property type="entry name" value="PUM-HD"/>
</dbReference>
<protein>
    <recommendedName>
        <fullName evidence="6">PUM-HD domain-containing protein</fullName>
    </recommendedName>
</protein>
<dbReference type="PANTHER" id="PTHR12537:SF137">
    <property type="entry name" value="PUMILIO HOMOLOG 16-RELATED"/>
    <property type="match status" value="1"/>
</dbReference>
<evidence type="ECO:0000313" key="8">
    <source>
        <dbReference type="Proteomes" id="UP000231279"/>
    </source>
</evidence>
<dbReference type="Proteomes" id="UP000231279">
    <property type="component" value="Unassembled WGS sequence"/>
</dbReference>
<dbReference type="InterPro" id="IPR011989">
    <property type="entry name" value="ARM-like"/>
</dbReference>
<feature type="repeat" description="Pumilio" evidence="4">
    <location>
        <begin position="195"/>
        <end position="230"/>
    </location>
</feature>
<evidence type="ECO:0000259" key="6">
    <source>
        <dbReference type="PROSITE" id="PS50303"/>
    </source>
</evidence>
<keyword evidence="3" id="KW-0694">RNA-binding</keyword>
<dbReference type="GO" id="GO:0005737">
    <property type="term" value="C:cytoplasm"/>
    <property type="evidence" value="ECO:0007669"/>
    <property type="project" value="TreeGrafter"/>
</dbReference>
<dbReference type="GO" id="GO:0006417">
    <property type="term" value="P:regulation of translation"/>
    <property type="evidence" value="ECO:0007669"/>
    <property type="project" value="UniProtKB-KW"/>
</dbReference>
<keyword evidence="8" id="KW-1185">Reference proteome</keyword>
<comment type="caution">
    <text evidence="7">The sequence shown here is derived from an EMBL/GenBank/DDBJ whole genome shotgun (WGS) entry which is preliminary data.</text>
</comment>
<evidence type="ECO:0000313" key="7">
    <source>
        <dbReference type="EMBL" id="PIN01156.1"/>
    </source>
</evidence>
<dbReference type="Gene3D" id="1.25.10.10">
    <property type="entry name" value="Leucine-rich Repeat Variant"/>
    <property type="match status" value="1"/>
</dbReference>
<dbReference type="SMART" id="SM00025">
    <property type="entry name" value="Pumilio"/>
    <property type="match status" value="4"/>
</dbReference>
<reference evidence="8" key="1">
    <citation type="journal article" date="2018" name="Gigascience">
        <title>Genome assembly of the Pink Ipe (Handroanthus impetiginosus, Bignoniaceae), a highly valued, ecologically keystone Neotropical timber forest tree.</title>
        <authorList>
            <person name="Silva-Junior O.B."/>
            <person name="Grattapaglia D."/>
            <person name="Novaes E."/>
            <person name="Collevatti R.G."/>
        </authorList>
    </citation>
    <scope>NUCLEOTIDE SEQUENCE [LARGE SCALE GENOMIC DNA]</scope>
    <source>
        <strain evidence="8">cv. UFG-1</strain>
    </source>
</reference>
<evidence type="ECO:0000256" key="5">
    <source>
        <dbReference type="SAM" id="MobiDB-lite"/>
    </source>
</evidence>
<feature type="region of interest" description="Disordered" evidence="5">
    <location>
        <begin position="1"/>
        <end position="21"/>
    </location>
</feature>
<dbReference type="InterPro" id="IPR001313">
    <property type="entry name" value="Pumilio_RNA-bd_rpt"/>
</dbReference>
<proteinExistence type="predicted"/>
<dbReference type="PANTHER" id="PTHR12537">
    <property type="entry name" value="RNA BINDING PROTEIN PUMILIO-RELATED"/>
    <property type="match status" value="1"/>
</dbReference>
<keyword evidence="2" id="KW-0810">Translation regulation</keyword>
<evidence type="ECO:0000256" key="4">
    <source>
        <dbReference type="PROSITE-ProRule" id="PRU00317"/>
    </source>
</evidence>